<evidence type="ECO:0000256" key="5">
    <source>
        <dbReference type="SAM" id="MobiDB-lite"/>
    </source>
</evidence>
<dbReference type="InterPro" id="IPR051841">
    <property type="entry name" value="MT-Golgi_org_protein"/>
</dbReference>
<gene>
    <name evidence="6" type="ORF">HF521_002705</name>
</gene>
<dbReference type="GO" id="GO:0005813">
    <property type="term" value="C:centrosome"/>
    <property type="evidence" value="ECO:0007669"/>
    <property type="project" value="TreeGrafter"/>
</dbReference>
<dbReference type="AlphaFoldDB" id="A0A8T0B0Q2"/>
<keyword evidence="4" id="KW-0175">Coiled coil</keyword>
<comment type="caution">
    <text evidence="6">The sequence shown here is derived from an EMBL/GenBank/DDBJ whole genome shotgun (WGS) entry which is preliminary data.</text>
</comment>
<evidence type="ECO:0000256" key="4">
    <source>
        <dbReference type="ARBA" id="ARBA00023054"/>
    </source>
</evidence>
<keyword evidence="3" id="KW-0597">Phosphoprotein</keyword>
<dbReference type="PANTHER" id="PTHR18902">
    <property type="entry name" value="NUCLEAR MITOTIC APPARATUS PROTEIN 1-RELATED"/>
    <property type="match status" value="1"/>
</dbReference>
<feature type="region of interest" description="Disordered" evidence="5">
    <location>
        <begin position="296"/>
        <end position="344"/>
    </location>
</feature>
<evidence type="ECO:0000313" key="6">
    <source>
        <dbReference type="EMBL" id="KAF7699747.1"/>
    </source>
</evidence>
<protein>
    <submittedName>
        <fullName evidence="6">Uncharacterized protein</fullName>
    </submittedName>
</protein>
<reference evidence="6" key="1">
    <citation type="submission" date="2020-08" db="EMBL/GenBank/DDBJ databases">
        <title>Chromosome-level assembly of Southern catfish (Silurus meridionalis) provides insights into visual adaptation to the nocturnal and benthic lifestyles.</title>
        <authorList>
            <person name="Zhang Y."/>
            <person name="Wang D."/>
            <person name="Peng Z."/>
        </authorList>
    </citation>
    <scope>NUCLEOTIDE SEQUENCE</scope>
    <source>
        <strain evidence="6">SWU-2019-XX</strain>
        <tissue evidence="6">Muscle</tissue>
    </source>
</reference>
<dbReference type="GO" id="GO:0005737">
    <property type="term" value="C:cytoplasm"/>
    <property type="evidence" value="ECO:0007669"/>
    <property type="project" value="UniProtKB-SubCell"/>
</dbReference>
<proteinExistence type="predicted"/>
<keyword evidence="2" id="KW-0963">Cytoplasm</keyword>
<feature type="compositionally biased region" description="Basic and acidic residues" evidence="5">
    <location>
        <begin position="94"/>
        <end position="105"/>
    </location>
</feature>
<dbReference type="GO" id="GO:0000132">
    <property type="term" value="P:establishment of mitotic spindle orientation"/>
    <property type="evidence" value="ECO:0007669"/>
    <property type="project" value="TreeGrafter"/>
</dbReference>
<feature type="compositionally biased region" description="Polar residues" evidence="5">
    <location>
        <begin position="75"/>
        <end position="92"/>
    </location>
</feature>
<evidence type="ECO:0000313" key="7">
    <source>
        <dbReference type="Proteomes" id="UP000606274"/>
    </source>
</evidence>
<dbReference type="EMBL" id="JABFDY010000012">
    <property type="protein sequence ID" value="KAF7699747.1"/>
    <property type="molecule type" value="Genomic_DNA"/>
</dbReference>
<dbReference type="GO" id="GO:0008017">
    <property type="term" value="F:microtubule binding"/>
    <property type="evidence" value="ECO:0007669"/>
    <property type="project" value="TreeGrafter"/>
</dbReference>
<evidence type="ECO:0000256" key="3">
    <source>
        <dbReference type="ARBA" id="ARBA00022553"/>
    </source>
</evidence>
<dbReference type="GO" id="GO:0005876">
    <property type="term" value="C:spindle microtubule"/>
    <property type="evidence" value="ECO:0007669"/>
    <property type="project" value="TreeGrafter"/>
</dbReference>
<organism evidence="6 7">
    <name type="scientific">Silurus meridionalis</name>
    <name type="common">Southern catfish</name>
    <name type="synonym">Silurus soldatovi meridionalis</name>
    <dbReference type="NCBI Taxonomy" id="175797"/>
    <lineage>
        <taxon>Eukaryota</taxon>
        <taxon>Metazoa</taxon>
        <taxon>Chordata</taxon>
        <taxon>Craniata</taxon>
        <taxon>Vertebrata</taxon>
        <taxon>Euteleostomi</taxon>
        <taxon>Actinopterygii</taxon>
        <taxon>Neopterygii</taxon>
        <taxon>Teleostei</taxon>
        <taxon>Ostariophysi</taxon>
        <taxon>Siluriformes</taxon>
        <taxon>Siluridae</taxon>
        <taxon>Silurus</taxon>
    </lineage>
</organism>
<sequence>MELERIKASEKSLMVKVKSLETQLEYADRQLREQRKQGGPSVQVKHRESGYWKIPENPQNTSSDSLDLDHDDSLNTISNKHTVPSESSTPLVRSSERLAAKRRAQDGGSLETLYFTPMMPRVKKHAATNQDHKFESSLTSFEELTLDSAKKPSDSVQRRRTTQVINITMTKKTPLSGMAEADESFFSLHSAQSQPNLTSHKARPVSTEIFEDPNKLLSLPGYRRSNAHLPVPPRATSAFCIGSDYPLESRPSLGFSHLPVTDEDVRSGDPKETIRRASTIPSQIKESVAAHRVSLAPPPAASHGHAPSQRTTQVSKAREVRSTRSPLAPKRPTGQIQDLDTPEAKKLVSCFPRTPKGRNLRSANSQNIAPSLADRRQSMAFMIDNTPKKVVRGDSRLQRGINKLRKSPRTTSTKSPKITSSAKKLMKFRMKM</sequence>
<dbReference type="GO" id="GO:0000922">
    <property type="term" value="C:spindle pole"/>
    <property type="evidence" value="ECO:0007669"/>
    <property type="project" value="TreeGrafter"/>
</dbReference>
<accession>A0A8T0B0Q2</accession>
<comment type="subcellular location">
    <subcellularLocation>
        <location evidence="1">Cytoplasm</location>
    </subcellularLocation>
</comment>
<keyword evidence="7" id="KW-1185">Reference proteome</keyword>
<feature type="region of interest" description="Disordered" evidence="5">
    <location>
        <begin position="32"/>
        <end position="105"/>
    </location>
</feature>
<evidence type="ECO:0000256" key="2">
    <source>
        <dbReference type="ARBA" id="ARBA00022490"/>
    </source>
</evidence>
<dbReference type="Proteomes" id="UP000606274">
    <property type="component" value="Unassembled WGS sequence"/>
</dbReference>
<dbReference type="PANTHER" id="PTHR18902:SF24">
    <property type="entry name" value="NUCLEAR MITOTIC APPARATUS PROTEIN 1"/>
    <property type="match status" value="1"/>
</dbReference>
<evidence type="ECO:0000256" key="1">
    <source>
        <dbReference type="ARBA" id="ARBA00004496"/>
    </source>
</evidence>
<name>A0A8T0B0Q2_SILME</name>